<protein>
    <submittedName>
        <fullName evidence="2">DUF4129 domain-containing protein</fullName>
    </submittedName>
</protein>
<dbReference type="InterPro" id="IPR025403">
    <property type="entry name" value="TgpA-like_C"/>
</dbReference>
<evidence type="ECO:0000259" key="1">
    <source>
        <dbReference type="Pfam" id="PF13559"/>
    </source>
</evidence>
<evidence type="ECO:0000313" key="2">
    <source>
        <dbReference type="EMBL" id="RII89804.1"/>
    </source>
</evidence>
<gene>
    <name evidence="2" type="ORF">DZF96_17745</name>
</gene>
<dbReference type="EMBL" id="QWEC01000700">
    <property type="protein sequence ID" value="RII89804.1"/>
    <property type="molecule type" value="Genomic_DNA"/>
</dbReference>
<comment type="caution">
    <text evidence="2">The sequence shown here is derived from an EMBL/GenBank/DDBJ whole genome shotgun (WGS) entry which is preliminary data.</text>
</comment>
<sequence>LVLALLATPALLRRARRSGRLRALEAGDAPAGTAWREAEDSVLDLGIRVQDTESPRELGRRLQGDDPSLADPIALLVTARERERFARSDAPVDAAAGAAQAAALVALGDALRARAGRVDRILARVAPRSLVHRRPRD</sequence>
<feature type="domain" description="Protein-glutamine gamma-glutamyltransferase-like C-terminal" evidence="1">
    <location>
        <begin position="34"/>
        <end position="101"/>
    </location>
</feature>
<name>A0A399N6P8_9MICO</name>
<organism evidence="2 3">
    <name type="scientific">Clavibacter michiganensis</name>
    <dbReference type="NCBI Taxonomy" id="28447"/>
    <lineage>
        <taxon>Bacteria</taxon>
        <taxon>Bacillati</taxon>
        <taxon>Actinomycetota</taxon>
        <taxon>Actinomycetes</taxon>
        <taxon>Micrococcales</taxon>
        <taxon>Microbacteriaceae</taxon>
        <taxon>Clavibacter</taxon>
    </lineage>
</organism>
<evidence type="ECO:0000313" key="3">
    <source>
        <dbReference type="Proteomes" id="UP000266298"/>
    </source>
</evidence>
<dbReference type="Proteomes" id="UP000266298">
    <property type="component" value="Unassembled WGS sequence"/>
</dbReference>
<dbReference type="Pfam" id="PF13559">
    <property type="entry name" value="DUF4129"/>
    <property type="match status" value="1"/>
</dbReference>
<dbReference type="RefSeq" id="WP_119374360.1">
    <property type="nucleotide sequence ID" value="NZ_QWEC01000700.1"/>
</dbReference>
<proteinExistence type="predicted"/>
<reference evidence="2 3" key="1">
    <citation type="submission" date="2018-08" db="EMBL/GenBank/DDBJ databases">
        <title>Genome Sequence of Clavibacter michiganensis Subspecies type strains, and the Atypical Peach-Colored Strains Isolated from Tomato.</title>
        <authorList>
            <person name="Osdaghi E."/>
            <person name="Portier P."/>
            <person name="Briand M."/>
            <person name="Jacques M.-A."/>
        </authorList>
    </citation>
    <scope>NUCLEOTIDE SEQUENCE [LARGE SCALE GENOMIC DNA]</scope>
    <source>
        <strain evidence="2 3">CFBP 7493</strain>
    </source>
</reference>
<accession>A0A399N6P8</accession>
<feature type="non-terminal residue" evidence="2">
    <location>
        <position position="137"/>
    </location>
</feature>
<feature type="non-terminal residue" evidence="2">
    <location>
        <position position="1"/>
    </location>
</feature>
<dbReference type="AlphaFoldDB" id="A0A399N6P8"/>